<dbReference type="RefSeq" id="XP_040760429.1">
    <property type="nucleotide sequence ID" value="XM_040902297.1"/>
</dbReference>
<sequence length="195" mass="20814">MMNCFLNMPLCRADTARCEVNVACRHDIMIRLVENDGPNWVISERSRFGVGLGNSMHRRGQFSLRGILSPPGGSGARRRRRIVTVHTRRSASGSSPSSEASRASATASTSAAGSLDRVSLGSVAVSSPLRICSVCCWQEKRAQELTASPAMFGQEKSFGSYAASIGNVVLEQASAQGARKTPIQSLVIEKSSTVP</sequence>
<evidence type="ECO:0000313" key="3">
    <source>
        <dbReference type="Proteomes" id="UP000076871"/>
    </source>
</evidence>
<evidence type="ECO:0000256" key="1">
    <source>
        <dbReference type="SAM" id="MobiDB-lite"/>
    </source>
</evidence>
<reference evidence="2 3" key="1">
    <citation type="journal article" date="2016" name="Mol. Biol. Evol.">
        <title>Comparative Genomics of Early-Diverging Mushroom-Forming Fungi Provides Insights into the Origins of Lignocellulose Decay Capabilities.</title>
        <authorList>
            <person name="Nagy L.G."/>
            <person name="Riley R."/>
            <person name="Tritt A."/>
            <person name="Adam C."/>
            <person name="Daum C."/>
            <person name="Floudas D."/>
            <person name="Sun H."/>
            <person name="Yadav J.S."/>
            <person name="Pangilinan J."/>
            <person name="Larsson K.H."/>
            <person name="Matsuura K."/>
            <person name="Barry K."/>
            <person name="Labutti K."/>
            <person name="Kuo R."/>
            <person name="Ohm R.A."/>
            <person name="Bhattacharya S.S."/>
            <person name="Shirouzu T."/>
            <person name="Yoshinaga Y."/>
            <person name="Martin F.M."/>
            <person name="Grigoriev I.V."/>
            <person name="Hibbett D.S."/>
        </authorList>
    </citation>
    <scope>NUCLEOTIDE SEQUENCE [LARGE SCALE GENOMIC DNA]</scope>
    <source>
        <strain evidence="2 3">93-53</strain>
    </source>
</reference>
<organism evidence="2 3">
    <name type="scientific">Laetiporus sulphureus 93-53</name>
    <dbReference type="NCBI Taxonomy" id="1314785"/>
    <lineage>
        <taxon>Eukaryota</taxon>
        <taxon>Fungi</taxon>
        <taxon>Dikarya</taxon>
        <taxon>Basidiomycota</taxon>
        <taxon>Agaricomycotina</taxon>
        <taxon>Agaricomycetes</taxon>
        <taxon>Polyporales</taxon>
        <taxon>Laetiporus</taxon>
    </lineage>
</organism>
<feature type="compositionally biased region" description="Low complexity" evidence="1">
    <location>
        <begin position="90"/>
        <end position="105"/>
    </location>
</feature>
<dbReference type="AlphaFoldDB" id="A0A165CEX3"/>
<dbReference type="GeneID" id="63819328"/>
<dbReference type="EMBL" id="KV427650">
    <property type="protein sequence ID" value="KZT02689.1"/>
    <property type="molecule type" value="Genomic_DNA"/>
</dbReference>
<accession>A0A165CEX3</accession>
<keyword evidence="3" id="KW-1185">Reference proteome</keyword>
<gene>
    <name evidence="2" type="ORF">LAESUDRAFT_397167</name>
</gene>
<protein>
    <submittedName>
        <fullName evidence="2">Uncharacterized protein</fullName>
    </submittedName>
</protein>
<proteinExistence type="predicted"/>
<feature type="region of interest" description="Disordered" evidence="1">
    <location>
        <begin position="85"/>
        <end position="105"/>
    </location>
</feature>
<evidence type="ECO:0000313" key="2">
    <source>
        <dbReference type="EMBL" id="KZT02689.1"/>
    </source>
</evidence>
<name>A0A165CEX3_9APHY</name>
<dbReference type="Proteomes" id="UP000076871">
    <property type="component" value="Unassembled WGS sequence"/>
</dbReference>
<dbReference type="InParanoid" id="A0A165CEX3"/>